<dbReference type="PANTHER" id="PTHR34385">
    <property type="entry name" value="D-ALANYL-D-ALANINE CARBOXYPEPTIDASE"/>
    <property type="match status" value="1"/>
</dbReference>
<dbReference type="Pfam" id="PF02557">
    <property type="entry name" value="VanY"/>
    <property type="match status" value="1"/>
</dbReference>
<dbReference type="Pfam" id="PF08460">
    <property type="entry name" value="SH3_5"/>
    <property type="match status" value="3"/>
</dbReference>
<dbReference type="Pfam" id="PF04650">
    <property type="entry name" value="YSIRK_signal"/>
    <property type="match status" value="1"/>
</dbReference>
<dbReference type="EMBL" id="JBHSOJ010000016">
    <property type="protein sequence ID" value="MFC5630982.1"/>
    <property type="molecule type" value="Genomic_DNA"/>
</dbReference>
<dbReference type="InterPro" id="IPR058193">
    <property type="entry name" value="VanY/YodJ_core_dom"/>
</dbReference>
<dbReference type="Gene3D" id="2.30.30.40">
    <property type="entry name" value="SH3 Domains"/>
    <property type="match status" value="3"/>
</dbReference>
<accession>A0ABW0UCE3</accession>
<evidence type="ECO:0000259" key="3">
    <source>
        <dbReference type="SMART" id="SM00287"/>
    </source>
</evidence>
<dbReference type="CDD" id="cd14852">
    <property type="entry name" value="LD-carboxypeptidase"/>
    <property type="match status" value="1"/>
</dbReference>
<organism evidence="4 5">
    <name type="scientific">Streptococcus caledonicus</name>
    <dbReference type="NCBI Taxonomy" id="2614158"/>
    <lineage>
        <taxon>Bacteria</taxon>
        <taxon>Bacillati</taxon>
        <taxon>Bacillota</taxon>
        <taxon>Bacilli</taxon>
        <taxon>Lactobacillales</taxon>
        <taxon>Streptococcaceae</taxon>
        <taxon>Streptococcus</taxon>
    </lineage>
</organism>
<dbReference type="InterPro" id="IPR052179">
    <property type="entry name" value="DD-CPase-like"/>
</dbReference>
<feature type="domain" description="SH3b" evidence="3">
    <location>
        <begin position="248"/>
        <end position="315"/>
    </location>
</feature>
<dbReference type="RefSeq" id="WP_156805428.1">
    <property type="nucleotide sequence ID" value="NZ_JBHSOJ010000016.1"/>
</dbReference>
<sequence>MKQELFGHQKQRFSIRKYSFGAASVLLGSMLIFGHKVAMADEVSHCCCGCQPKNQVVAETSPTTPVDQSLEKTGSGGEISISEEATQANEGNEVNSELLVDNALTSSENITTGQLTPEKEPAPVVNNATVMADVKIVEAQASEDKIEVQPVVPTLAPQGSYTFTENTDVKNEAKVSAPVEFYYPKGDKVNYDKVLVNDGHQWLSYISYNGMRRYADLGKVETKTTAQDTSKTEIKSVVKETVKLNIPEKGTYHFDKAADVRNEASMGAPVQFNFDKGESVNYDKVLTNDNHNWISYISYSGIRRYVDLGQVVTKEVVKNDSSTQVKETDKPVSETKEITVSGHMQIENKSDKGFDVIINDVKSSEKISAVRLPIWSDKEGQDDLIWYSAEKQLDGSYKTRVDIKQHKNDFDDYHIHLYYTLLDGTQKFVAKEKVTVEMPQEDVVTGNLTVEHMTTEGFDVVISNVGISQGIKEVLVPIWSTSAGQDDIQWYQAVKQTQGNYKVSVKVSNHKNNSGEYNIHLYYRQNDGQLKFVSQTTADVKATDSIATREVTYNGSYYSIQGKYDEIIIANKKYPLASTYNPGEQPEAREAFIRLRNDMINQGFNVGKTYSGFRSYETQRSLYQTYANSDGHAAADRYSARAGHSEHQTGLAYDFTDKSGRLLEDKAAADWLSHNAHKYGFVIRYLPGKEAVTGYMDEPWHVRYIGKEAEEIYASRKTLEEYYGFDGGDYEKLATTLQPSPTSIAPKGVYTFTKRSSIKAEPKMSSLELAYYDAGETVNYDSVLTSEGRRWISYISYSGNRRYIAIS</sequence>
<dbReference type="Proteomes" id="UP001596110">
    <property type="component" value="Unassembled WGS sequence"/>
</dbReference>
<dbReference type="InterPro" id="IPR009045">
    <property type="entry name" value="Zn_M74/Hedgehog-like"/>
</dbReference>
<dbReference type="InterPro" id="IPR005877">
    <property type="entry name" value="YSIRK_signal_dom"/>
</dbReference>
<keyword evidence="5" id="KW-1185">Reference proteome</keyword>
<dbReference type="InterPro" id="IPR013688">
    <property type="entry name" value="GBS_Bsp-like"/>
</dbReference>
<dbReference type="NCBIfam" id="NF041194">
    <property type="entry name" value="LD_carboxy_LdcB"/>
    <property type="match status" value="1"/>
</dbReference>
<evidence type="ECO:0000256" key="1">
    <source>
        <dbReference type="ARBA" id="ARBA00022729"/>
    </source>
</evidence>
<dbReference type="NCBIfam" id="TIGR01168">
    <property type="entry name" value="YSIRK_signal"/>
    <property type="match status" value="1"/>
</dbReference>
<feature type="domain" description="SH3b" evidence="3">
    <location>
        <begin position="747"/>
        <end position="806"/>
    </location>
</feature>
<protein>
    <submittedName>
        <fullName evidence="4">LD-carboxypeptidase LdcB/DacB</fullName>
    </submittedName>
</protein>
<dbReference type="Gene3D" id="2.60.40.3760">
    <property type="match status" value="2"/>
</dbReference>
<dbReference type="SUPFAM" id="SSF55166">
    <property type="entry name" value="Hedgehog/DD-peptidase"/>
    <property type="match status" value="1"/>
</dbReference>
<feature type="compositionally biased region" description="Polar residues" evidence="2">
    <location>
        <begin position="58"/>
        <end position="67"/>
    </location>
</feature>
<proteinExistence type="predicted"/>
<evidence type="ECO:0000313" key="4">
    <source>
        <dbReference type="EMBL" id="MFC5630982.1"/>
    </source>
</evidence>
<evidence type="ECO:0000313" key="5">
    <source>
        <dbReference type="Proteomes" id="UP001596110"/>
    </source>
</evidence>
<feature type="domain" description="SH3b" evidence="3">
    <location>
        <begin position="158"/>
        <end position="224"/>
    </location>
</feature>
<dbReference type="PANTHER" id="PTHR34385:SF1">
    <property type="entry name" value="PEPTIDOGLYCAN L-ALANYL-D-GLUTAMATE ENDOPEPTIDASE CWLK"/>
    <property type="match status" value="1"/>
</dbReference>
<dbReference type="InterPro" id="IPR003709">
    <property type="entry name" value="VanY-like_core_dom"/>
</dbReference>
<dbReference type="Gene3D" id="3.30.1380.10">
    <property type="match status" value="1"/>
</dbReference>
<evidence type="ECO:0000256" key="2">
    <source>
        <dbReference type="SAM" id="MobiDB-lite"/>
    </source>
</evidence>
<comment type="caution">
    <text evidence="4">The sequence shown here is derived from an EMBL/GenBank/DDBJ whole genome shotgun (WGS) entry which is preliminary data.</text>
</comment>
<keyword evidence="1" id="KW-0732">Signal</keyword>
<reference evidence="5" key="1">
    <citation type="journal article" date="2019" name="Int. J. Syst. Evol. Microbiol.">
        <title>The Global Catalogue of Microorganisms (GCM) 10K type strain sequencing project: providing services to taxonomists for standard genome sequencing and annotation.</title>
        <authorList>
            <consortium name="The Broad Institute Genomics Platform"/>
            <consortium name="The Broad Institute Genome Sequencing Center for Infectious Disease"/>
            <person name="Wu L."/>
            <person name="Ma J."/>
        </authorList>
    </citation>
    <scope>NUCLEOTIDE SEQUENCE [LARGE SCALE GENOMIC DNA]</scope>
    <source>
        <strain evidence="5">DT43</strain>
    </source>
</reference>
<feature type="region of interest" description="Disordered" evidence="2">
    <location>
        <begin position="58"/>
        <end position="77"/>
    </location>
</feature>
<gene>
    <name evidence="4" type="primary">ldcB</name>
    <name evidence="4" type="ORF">ACFPQ3_05095</name>
</gene>
<name>A0ABW0UCE3_9STRE</name>
<dbReference type="InterPro" id="IPR003646">
    <property type="entry name" value="SH3-like_bac-type"/>
</dbReference>
<dbReference type="SMART" id="SM00287">
    <property type="entry name" value="SH3b"/>
    <property type="match status" value="3"/>
</dbReference>
<dbReference type="Pfam" id="PF08481">
    <property type="entry name" value="GBS_Bsp-like"/>
    <property type="match status" value="2"/>
</dbReference>